<dbReference type="Proteomes" id="UP000824094">
    <property type="component" value="Unassembled WGS sequence"/>
</dbReference>
<comment type="caution">
    <text evidence="1">The sequence shown here is derived from an EMBL/GenBank/DDBJ whole genome shotgun (WGS) entry which is preliminary data.</text>
</comment>
<evidence type="ECO:0000313" key="2">
    <source>
        <dbReference type="Proteomes" id="UP000824094"/>
    </source>
</evidence>
<dbReference type="EMBL" id="DVNF01000107">
    <property type="protein sequence ID" value="HIU60466.1"/>
    <property type="molecule type" value="Genomic_DNA"/>
</dbReference>
<reference evidence="1" key="2">
    <citation type="journal article" date="2021" name="PeerJ">
        <title>Extensive microbial diversity within the chicken gut microbiome revealed by metagenomics and culture.</title>
        <authorList>
            <person name="Gilroy R."/>
            <person name="Ravi A."/>
            <person name="Getino M."/>
            <person name="Pursley I."/>
            <person name="Horton D.L."/>
            <person name="Alikhan N.F."/>
            <person name="Baker D."/>
            <person name="Gharbi K."/>
            <person name="Hall N."/>
            <person name="Watson M."/>
            <person name="Adriaenssens E.M."/>
            <person name="Foster-Nyarko E."/>
            <person name="Jarju S."/>
            <person name="Secka A."/>
            <person name="Antonio M."/>
            <person name="Oren A."/>
            <person name="Chaudhuri R.R."/>
            <person name="La Ragione R."/>
            <person name="Hildebrand F."/>
            <person name="Pallen M.J."/>
        </authorList>
    </citation>
    <scope>NUCLEOTIDE SEQUENCE</scope>
    <source>
        <strain evidence="1">18911</strain>
    </source>
</reference>
<gene>
    <name evidence="1" type="ORF">IAB05_03620</name>
</gene>
<evidence type="ECO:0000313" key="1">
    <source>
        <dbReference type="EMBL" id="HIU60466.1"/>
    </source>
</evidence>
<organism evidence="1 2">
    <name type="scientific">Candidatus Stercoripulliclostridium merdigallinarum</name>
    <dbReference type="NCBI Taxonomy" id="2840951"/>
    <lineage>
        <taxon>Bacteria</taxon>
        <taxon>Bacillati</taxon>
        <taxon>Bacillota</taxon>
        <taxon>Clostridia</taxon>
        <taxon>Eubacteriales</taxon>
        <taxon>Candidatus Stercoripulliclostridium</taxon>
    </lineage>
</organism>
<dbReference type="AlphaFoldDB" id="A0A9D1MHY8"/>
<accession>A0A9D1MHY8</accession>
<proteinExistence type="predicted"/>
<name>A0A9D1MHY8_9FIRM</name>
<protein>
    <submittedName>
        <fullName evidence="1">Uncharacterized protein</fullName>
    </submittedName>
</protein>
<reference evidence="1" key="1">
    <citation type="submission" date="2020-10" db="EMBL/GenBank/DDBJ databases">
        <authorList>
            <person name="Gilroy R."/>
        </authorList>
    </citation>
    <scope>NUCLEOTIDE SEQUENCE</scope>
    <source>
        <strain evidence="1">18911</strain>
    </source>
</reference>
<sequence>MKYTDPEKRMADALNRSERLPEGFGKALLNDIDRVLGGWFEYGAGDLQLKITPNGKSYFIEINVNGARLKSLKLL</sequence>